<dbReference type="Proteomes" id="UP000772434">
    <property type="component" value="Unassembled WGS sequence"/>
</dbReference>
<evidence type="ECO:0000313" key="1">
    <source>
        <dbReference type="EMBL" id="KAF9060390.1"/>
    </source>
</evidence>
<dbReference type="AlphaFoldDB" id="A0A9P5TYE1"/>
<keyword evidence="2" id="KW-1185">Reference proteome</keyword>
<sequence length="136" mass="14916">MEREPGTREGLAEDNWRCGLYGCSLKSWGCGNDNDTGVKTNEGRGVNIEHVDGVVVDGTAEMFARPEPDAYCRGMDIKAGNDMGRARAKARKRSTAMAGNCRIEACTAADTRLIPHRLTGTERLRDPAKQIKDFVK</sequence>
<proteinExistence type="predicted"/>
<dbReference type="EMBL" id="JADNRY010000246">
    <property type="protein sequence ID" value="KAF9060390.1"/>
    <property type="molecule type" value="Genomic_DNA"/>
</dbReference>
<name>A0A9P5TYE1_9AGAR</name>
<evidence type="ECO:0000313" key="2">
    <source>
        <dbReference type="Proteomes" id="UP000772434"/>
    </source>
</evidence>
<comment type="caution">
    <text evidence="1">The sequence shown here is derived from an EMBL/GenBank/DDBJ whole genome shotgun (WGS) entry which is preliminary data.</text>
</comment>
<accession>A0A9P5TYE1</accession>
<protein>
    <submittedName>
        <fullName evidence="1">Uncharacterized protein</fullName>
    </submittedName>
</protein>
<gene>
    <name evidence="1" type="ORF">BDP27DRAFT_1493553</name>
</gene>
<reference evidence="1" key="1">
    <citation type="submission" date="2020-11" db="EMBL/GenBank/DDBJ databases">
        <authorList>
            <consortium name="DOE Joint Genome Institute"/>
            <person name="Ahrendt S."/>
            <person name="Riley R."/>
            <person name="Andreopoulos W."/>
            <person name="Labutti K."/>
            <person name="Pangilinan J."/>
            <person name="Ruiz-Duenas F.J."/>
            <person name="Barrasa J.M."/>
            <person name="Sanchez-Garcia M."/>
            <person name="Camarero S."/>
            <person name="Miyauchi S."/>
            <person name="Serrano A."/>
            <person name="Linde D."/>
            <person name="Babiker R."/>
            <person name="Drula E."/>
            <person name="Ayuso-Fernandez I."/>
            <person name="Pacheco R."/>
            <person name="Padilla G."/>
            <person name="Ferreira P."/>
            <person name="Barriuso J."/>
            <person name="Kellner H."/>
            <person name="Castanera R."/>
            <person name="Alfaro M."/>
            <person name="Ramirez L."/>
            <person name="Pisabarro A.G."/>
            <person name="Kuo A."/>
            <person name="Tritt A."/>
            <person name="Lipzen A."/>
            <person name="He G."/>
            <person name="Yan M."/>
            <person name="Ng V."/>
            <person name="Cullen D."/>
            <person name="Martin F."/>
            <person name="Rosso M.-N."/>
            <person name="Henrissat B."/>
            <person name="Hibbett D."/>
            <person name="Martinez A.T."/>
            <person name="Grigoriev I.V."/>
        </authorList>
    </citation>
    <scope>NUCLEOTIDE SEQUENCE</scope>
    <source>
        <strain evidence="1">AH 40177</strain>
    </source>
</reference>
<organism evidence="1 2">
    <name type="scientific">Rhodocollybia butyracea</name>
    <dbReference type="NCBI Taxonomy" id="206335"/>
    <lineage>
        <taxon>Eukaryota</taxon>
        <taxon>Fungi</taxon>
        <taxon>Dikarya</taxon>
        <taxon>Basidiomycota</taxon>
        <taxon>Agaricomycotina</taxon>
        <taxon>Agaricomycetes</taxon>
        <taxon>Agaricomycetidae</taxon>
        <taxon>Agaricales</taxon>
        <taxon>Marasmiineae</taxon>
        <taxon>Omphalotaceae</taxon>
        <taxon>Rhodocollybia</taxon>
    </lineage>
</organism>